<sequence>MVGRRRNLSMHWIWWVVISIVSSIVLLPFAKITVNLTYFHDQDNDELKVKISTFFGLASYRINIPILKIDENSTSIIVKEEQHSALGDSEKTAKITPEIILRDLRKAKDFLRHVIGFHTIVRRFFKRISITTFTWKSIFGLGDAALTGTLIGAVWGIKGSTLGIISNYMRLKVEPLIEVHPHFQKLTSHTELACIFSFRLGYAIIAGLQIVRHWKKRPMFTSDEKIFKQNGISG</sequence>
<comment type="caution">
    <text evidence="2">The sequence shown here is derived from an EMBL/GenBank/DDBJ whole genome shotgun (WGS) entry which is preliminary data.</text>
</comment>
<accession>A0A4V1LG52</accession>
<keyword evidence="3" id="KW-1185">Reference proteome</keyword>
<gene>
    <name evidence="2" type="ORF">DS745_19745</name>
</gene>
<keyword evidence="1" id="KW-0472">Membrane</keyword>
<keyword evidence="1" id="KW-1133">Transmembrane helix</keyword>
<reference evidence="2 3" key="1">
    <citation type="journal article" date="2019" name="Int. J. Syst. Evol. Microbiol.">
        <title>Anaerobacillus alkaliphilus sp. nov., a novel alkaliphilic and moderately halophilic bacterium.</title>
        <authorList>
            <person name="Borsodi A.K."/>
            <person name="Aszalos J.M."/>
            <person name="Bihari P."/>
            <person name="Nagy I."/>
            <person name="Schumann P."/>
            <person name="Sproer C."/>
            <person name="Kovacs A.L."/>
            <person name="Boka K."/>
            <person name="Dobosy P."/>
            <person name="Ovari M."/>
            <person name="Szili-Kovacs T."/>
            <person name="Toth E."/>
        </authorList>
    </citation>
    <scope>NUCLEOTIDE SEQUENCE [LARGE SCALE GENOMIC DNA]</scope>
    <source>
        <strain evidence="2 3">B16-10</strain>
    </source>
</reference>
<proteinExistence type="predicted"/>
<organism evidence="2 3">
    <name type="scientific">Anaerobacillus alkaliphilus</name>
    <dbReference type="NCBI Taxonomy" id="1548597"/>
    <lineage>
        <taxon>Bacteria</taxon>
        <taxon>Bacillati</taxon>
        <taxon>Bacillota</taxon>
        <taxon>Bacilli</taxon>
        <taxon>Bacillales</taxon>
        <taxon>Bacillaceae</taxon>
        <taxon>Anaerobacillus</taxon>
    </lineage>
</organism>
<dbReference type="Proteomes" id="UP000290649">
    <property type="component" value="Unassembled WGS sequence"/>
</dbReference>
<evidence type="ECO:0000313" key="2">
    <source>
        <dbReference type="EMBL" id="RXI98554.1"/>
    </source>
</evidence>
<protein>
    <submittedName>
        <fullName evidence="2">DUF2953 domain-containing protein</fullName>
    </submittedName>
</protein>
<evidence type="ECO:0000256" key="1">
    <source>
        <dbReference type="SAM" id="Phobius"/>
    </source>
</evidence>
<dbReference type="InterPro" id="IPR021338">
    <property type="entry name" value="DUF2953"/>
</dbReference>
<keyword evidence="1" id="KW-0812">Transmembrane</keyword>
<dbReference type="AlphaFoldDB" id="A0A4V1LG52"/>
<name>A0A4V1LG52_9BACI</name>
<dbReference type="OrthoDB" id="1683589at2"/>
<feature type="transmembrane region" description="Helical" evidence="1">
    <location>
        <begin position="12"/>
        <end position="30"/>
    </location>
</feature>
<evidence type="ECO:0000313" key="3">
    <source>
        <dbReference type="Proteomes" id="UP000290649"/>
    </source>
</evidence>
<dbReference type="EMBL" id="QOUX01000046">
    <property type="protein sequence ID" value="RXI98554.1"/>
    <property type="molecule type" value="Genomic_DNA"/>
</dbReference>
<dbReference type="Pfam" id="PF11167">
    <property type="entry name" value="DUF2953"/>
    <property type="match status" value="1"/>
</dbReference>